<keyword evidence="1" id="KW-1133">Transmembrane helix</keyword>
<evidence type="ECO:0000256" key="1">
    <source>
        <dbReference type="SAM" id="Phobius"/>
    </source>
</evidence>
<dbReference type="EMBL" id="LBYA01000004">
    <property type="protein sequence ID" value="KKR44848.1"/>
    <property type="molecule type" value="Genomic_DNA"/>
</dbReference>
<feature type="transmembrane region" description="Helical" evidence="1">
    <location>
        <begin position="34"/>
        <end position="52"/>
    </location>
</feature>
<name>A0A0G0QXC0_9BACT</name>
<comment type="caution">
    <text evidence="2">The sequence shown here is derived from an EMBL/GenBank/DDBJ whole genome shotgun (WGS) entry which is preliminary data.</text>
</comment>
<keyword evidence="1" id="KW-0812">Transmembrane</keyword>
<reference evidence="2 3" key="1">
    <citation type="journal article" date="2015" name="Nature">
        <title>rRNA introns, odd ribosomes, and small enigmatic genomes across a large radiation of phyla.</title>
        <authorList>
            <person name="Brown C.T."/>
            <person name="Hug L.A."/>
            <person name="Thomas B.C."/>
            <person name="Sharon I."/>
            <person name="Castelle C.J."/>
            <person name="Singh A."/>
            <person name="Wilkins M.J."/>
            <person name="Williams K.H."/>
            <person name="Banfield J.F."/>
        </authorList>
    </citation>
    <scope>NUCLEOTIDE SEQUENCE [LARGE SCALE GENOMIC DNA]</scope>
</reference>
<protein>
    <submittedName>
        <fullName evidence="2">Uncharacterized protein</fullName>
    </submittedName>
</protein>
<dbReference type="Proteomes" id="UP000034215">
    <property type="component" value="Unassembled WGS sequence"/>
</dbReference>
<organism evidence="2 3">
    <name type="scientific">Candidatus Woesebacteria bacterium GW2011_GWB1_40_12</name>
    <dbReference type="NCBI Taxonomy" id="1618576"/>
    <lineage>
        <taxon>Bacteria</taxon>
        <taxon>Candidatus Woeseibacteriota</taxon>
    </lineage>
</organism>
<gene>
    <name evidence="2" type="ORF">UT76_C0004G0011</name>
</gene>
<proteinExistence type="predicted"/>
<accession>A0A0G0QXC0</accession>
<keyword evidence="1" id="KW-0472">Membrane</keyword>
<sequence>MNNTNNTNNLTGMASMTNMVENVPESDKRVLKSIAPLFIIVILFIIAGKFAITQITNVRGQISVAKKNQSVLTDKLKTLRSVALVSESGSSIALTALPKSNPSLQVISQLKMLASTNLVIIEGLRSTVSDGSTDEISHVKTSFNLIGPRDAVTAFIKGVDTIAPITFVEKMDLVEDTGFGSASITTKTYFASLPKTIPTVTQPITDLTASEKDLLTQIGKLSQSVIDIPAASSTSGINANPFGL</sequence>
<evidence type="ECO:0000313" key="3">
    <source>
        <dbReference type="Proteomes" id="UP000034215"/>
    </source>
</evidence>
<evidence type="ECO:0000313" key="2">
    <source>
        <dbReference type="EMBL" id="KKR44848.1"/>
    </source>
</evidence>
<dbReference type="AlphaFoldDB" id="A0A0G0QXC0"/>